<accession>A0A0D0DPU5</accession>
<evidence type="ECO:0000313" key="1">
    <source>
        <dbReference type="EMBL" id="KIK94088.1"/>
    </source>
</evidence>
<dbReference type="Proteomes" id="UP000054538">
    <property type="component" value="Unassembled WGS sequence"/>
</dbReference>
<name>A0A0D0DPU5_9AGAM</name>
<keyword evidence="2" id="KW-1185">Reference proteome</keyword>
<evidence type="ECO:0000313" key="2">
    <source>
        <dbReference type="Proteomes" id="UP000054538"/>
    </source>
</evidence>
<sequence length="134" mass="15403">MTSTSKNTDWLRYPVCFTLELTVIRTRPLRVRRFTARNGQHATASFPVHVLLRTRVAASHLILDILRKGSTRDKNFFFFDKVSKRIQDHRVGAPKNAYVWGSTPRAWMRRHCPPLSTCARVLSEKATSESLHPG</sequence>
<organism evidence="1 2">
    <name type="scientific">Paxillus rubicundulus Ve08.2h10</name>
    <dbReference type="NCBI Taxonomy" id="930991"/>
    <lineage>
        <taxon>Eukaryota</taxon>
        <taxon>Fungi</taxon>
        <taxon>Dikarya</taxon>
        <taxon>Basidiomycota</taxon>
        <taxon>Agaricomycotina</taxon>
        <taxon>Agaricomycetes</taxon>
        <taxon>Agaricomycetidae</taxon>
        <taxon>Boletales</taxon>
        <taxon>Paxilineae</taxon>
        <taxon>Paxillaceae</taxon>
        <taxon>Paxillus</taxon>
    </lineage>
</organism>
<dbReference type="InParanoid" id="A0A0D0DPU5"/>
<dbReference type="EMBL" id="KN825130">
    <property type="protein sequence ID" value="KIK94088.1"/>
    <property type="molecule type" value="Genomic_DNA"/>
</dbReference>
<protein>
    <submittedName>
        <fullName evidence="1">Uncharacterized protein</fullName>
    </submittedName>
</protein>
<reference evidence="1 2" key="1">
    <citation type="submission" date="2014-04" db="EMBL/GenBank/DDBJ databases">
        <authorList>
            <consortium name="DOE Joint Genome Institute"/>
            <person name="Kuo A."/>
            <person name="Kohler A."/>
            <person name="Jargeat P."/>
            <person name="Nagy L.G."/>
            <person name="Floudas D."/>
            <person name="Copeland A."/>
            <person name="Barry K.W."/>
            <person name="Cichocki N."/>
            <person name="Veneault-Fourrey C."/>
            <person name="LaButti K."/>
            <person name="Lindquist E.A."/>
            <person name="Lipzen A."/>
            <person name="Lundell T."/>
            <person name="Morin E."/>
            <person name="Murat C."/>
            <person name="Sun H."/>
            <person name="Tunlid A."/>
            <person name="Henrissat B."/>
            <person name="Grigoriev I.V."/>
            <person name="Hibbett D.S."/>
            <person name="Martin F."/>
            <person name="Nordberg H.P."/>
            <person name="Cantor M.N."/>
            <person name="Hua S.X."/>
        </authorList>
    </citation>
    <scope>NUCLEOTIDE SEQUENCE [LARGE SCALE GENOMIC DNA]</scope>
    <source>
        <strain evidence="1 2">Ve08.2h10</strain>
    </source>
</reference>
<dbReference type="HOGENOM" id="CLU_1896884_0_0_1"/>
<reference evidence="2" key="2">
    <citation type="submission" date="2015-01" db="EMBL/GenBank/DDBJ databases">
        <title>Evolutionary Origins and Diversification of the Mycorrhizal Mutualists.</title>
        <authorList>
            <consortium name="DOE Joint Genome Institute"/>
            <consortium name="Mycorrhizal Genomics Consortium"/>
            <person name="Kohler A."/>
            <person name="Kuo A."/>
            <person name="Nagy L.G."/>
            <person name="Floudas D."/>
            <person name="Copeland A."/>
            <person name="Barry K.W."/>
            <person name="Cichocki N."/>
            <person name="Veneault-Fourrey C."/>
            <person name="LaButti K."/>
            <person name="Lindquist E.A."/>
            <person name="Lipzen A."/>
            <person name="Lundell T."/>
            <person name="Morin E."/>
            <person name="Murat C."/>
            <person name="Riley R."/>
            <person name="Ohm R."/>
            <person name="Sun H."/>
            <person name="Tunlid A."/>
            <person name="Henrissat B."/>
            <person name="Grigoriev I.V."/>
            <person name="Hibbett D.S."/>
            <person name="Martin F."/>
        </authorList>
    </citation>
    <scope>NUCLEOTIDE SEQUENCE [LARGE SCALE GENOMIC DNA]</scope>
    <source>
        <strain evidence="2">Ve08.2h10</strain>
    </source>
</reference>
<proteinExistence type="predicted"/>
<gene>
    <name evidence="1" type="ORF">PAXRUDRAFT_472707</name>
</gene>
<dbReference type="AlphaFoldDB" id="A0A0D0DPU5"/>